<dbReference type="EMBL" id="LT629692">
    <property type="protein sequence ID" value="SDH61455.1"/>
    <property type="molecule type" value="Genomic_DNA"/>
</dbReference>
<protein>
    <submittedName>
        <fullName evidence="6">dTDP-4-amino-4,6-dideoxygalactose transaminase</fullName>
    </submittedName>
</protein>
<evidence type="ECO:0000256" key="3">
    <source>
        <dbReference type="PIRSR" id="PIRSR000390-1"/>
    </source>
</evidence>
<dbReference type="InterPro" id="IPR015421">
    <property type="entry name" value="PyrdxlP-dep_Trfase_major"/>
</dbReference>
<accession>A0A1G8DV10</accession>
<evidence type="ECO:0000256" key="2">
    <source>
        <dbReference type="ARBA" id="ARBA00037999"/>
    </source>
</evidence>
<dbReference type="Gene3D" id="3.40.640.10">
    <property type="entry name" value="Type I PLP-dependent aspartate aminotransferase-like (Major domain)"/>
    <property type="match status" value="1"/>
</dbReference>
<evidence type="ECO:0000256" key="5">
    <source>
        <dbReference type="RuleBase" id="RU004508"/>
    </source>
</evidence>
<organism evidence="6 7">
    <name type="scientific">Microbacterium pygmaeum</name>
    <dbReference type="NCBI Taxonomy" id="370764"/>
    <lineage>
        <taxon>Bacteria</taxon>
        <taxon>Bacillati</taxon>
        <taxon>Actinomycetota</taxon>
        <taxon>Actinomycetes</taxon>
        <taxon>Micrococcales</taxon>
        <taxon>Microbacteriaceae</taxon>
        <taxon>Microbacterium</taxon>
    </lineage>
</organism>
<dbReference type="Pfam" id="PF01041">
    <property type="entry name" value="DegT_DnrJ_EryC1"/>
    <property type="match status" value="1"/>
</dbReference>
<comment type="similarity">
    <text evidence="2 5">Belongs to the DegT/DnrJ/EryC1 family.</text>
</comment>
<dbReference type="AlphaFoldDB" id="A0A1G8DV10"/>
<name>A0A1G8DV10_9MICO</name>
<dbReference type="Gene3D" id="3.90.1150.10">
    <property type="entry name" value="Aspartate Aminotransferase, domain 1"/>
    <property type="match status" value="1"/>
</dbReference>
<feature type="active site" description="Proton acceptor" evidence="3">
    <location>
        <position position="194"/>
    </location>
</feature>
<evidence type="ECO:0000313" key="7">
    <source>
        <dbReference type="Proteomes" id="UP000199009"/>
    </source>
</evidence>
<dbReference type="CDD" id="cd00616">
    <property type="entry name" value="AHBA_syn"/>
    <property type="match status" value="1"/>
</dbReference>
<dbReference type="PIRSF" id="PIRSF000390">
    <property type="entry name" value="PLP_StrS"/>
    <property type="match status" value="1"/>
</dbReference>
<evidence type="ECO:0000256" key="1">
    <source>
        <dbReference type="ARBA" id="ARBA00022898"/>
    </source>
</evidence>
<dbReference type="PANTHER" id="PTHR30244:SF36">
    <property type="entry name" value="3-OXO-GLUCOSE-6-PHOSPHATE:GLUTAMATE AMINOTRANSFERASE"/>
    <property type="match status" value="1"/>
</dbReference>
<reference evidence="6 7" key="1">
    <citation type="submission" date="2016-10" db="EMBL/GenBank/DDBJ databases">
        <authorList>
            <person name="de Groot N.N."/>
        </authorList>
    </citation>
    <scope>NUCLEOTIDE SEQUENCE [LARGE SCALE GENOMIC DNA]</scope>
    <source>
        <strain evidence="6 7">DSM 23142</strain>
    </source>
</reference>
<dbReference type="InterPro" id="IPR015424">
    <property type="entry name" value="PyrdxlP-dep_Trfase"/>
</dbReference>
<dbReference type="PANTHER" id="PTHR30244">
    <property type="entry name" value="TRANSAMINASE"/>
    <property type="match status" value="1"/>
</dbReference>
<dbReference type="Proteomes" id="UP000199009">
    <property type="component" value="Chromosome I"/>
</dbReference>
<dbReference type="OrthoDB" id="9804264at2"/>
<dbReference type="InterPro" id="IPR015422">
    <property type="entry name" value="PyrdxlP-dep_Trfase_small"/>
</dbReference>
<dbReference type="GO" id="GO:0030170">
    <property type="term" value="F:pyridoxal phosphate binding"/>
    <property type="evidence" value="ECO:0007669"/>
    <property type="project" value="TreeGrafter"/>
</dbReference>
<dbReference type="GO" id="GO:0000271">
    <property type="term" value="P:polysaccharide biosynthetic process"/>
    <property type="evidence" value="ECO:0007669"/>
    <property type="project" value="TreeGrafter"/>
</dbReference>
<dbReference type="STRING" id="370764.SAMN04489810_3455"/>
<keyword evidence="1 4" id="KW-0663">Pyridoxal phosphate</keyword>
<dbReference type="GO" id="GO:0008483">
    <property type="term" value="F:transaminase activity"/>
    <property type="evidence" value="ECO:0007669"/>
    <property type="project" value="TreeGrafter"/>
</dbReference>
<sequence>MTGGLPFLDAVPFVDLGAQQAEIVDEVLPVWRAQLESAAFMGGPEVDAFEREFADYLGVRHVIGVSNGTDALELAYRAVGIGTGDEVIVPANTFIATAEAVSRIGAVPVFVDVDDDHLLLDPDAVAAAITPRTRAIVPVHLFGQTAPMEQIASIARAHDLVVIEDAAQAQGAASAAGRAGALSRVAATSFYPGKNLGAAGDAGAVMTDDAALAARVRTLGAHGSAVKYVHDVVGVNARLDAVQAVVLRAKLRRLDGWNAMRRAAAARYAAMLTGLDGVRLPAVRPGNDDVWHLFVVRVDDRDRVAAVLAAAGVGTGIHYPTPVPFTAAYASLGYRRGQFPVAEAAAGRILSLPMFPHLSEAQQEQVVGALAGALRRTTERIAS</sequence>
<dbReference type="RefSeq" id="WP_091492829.1">
    <property type="nucleotide sequence ID" value="NZ_LT629692.1"/>
</dbReference>
<gene>
    <name evidence="6" type="ORF">SAMN04489810_3455</name>
</gene>
<feature type="modified residue" description="N6-(pyridoxal phosphate)lysine" evidence="4">
    <location>
        <position position="194"/>
    </location>
</feature>
<dbReference type="SUPFAM" id="SSF53383">
    <property type="entry name" value="PLP-dependent transferases"/>
    <property type="match status" value="1"/>
</dbReference>
<keyword evidence="7" id="KW-1185">Reference proteome</keyword>
<evidence type="ECO:0000256" key="4">
    <source>
        <dbReference type="PIRSR" id="PIRSR000390-2"/>
    </source>
</evidence>
<dbReference type="InterPro" id="IPR000653">
    <property type="entry name" value="DegT/StrS_aminotransferase"/>
</dbReference>
<evidence type="ECO:0000313" key="6">
    <source>
        <dbReference type="EMBL" id="SDH61455.1"/>
    </source>
</evidence>
<proteinExistence type="inferred from homology"/>